<reference evidence="1 2" key="1">
    <citation type="submission" date="2024-09" db="EMBL/GenBank/DDBJ databases">
        <authorList>
            <person name="Sun Q."/>
            <person name="Mori K."/>
        </authorList>
    </citation>
    <scope>NUCLEOTIDE SEQUENCE [LARGE SCALE GENOMIC DNA]</scope>
    <source>
        <strain evidence="1 2">CGMCC 1.12926</strain>
    </source>
</reference>
<evidence type="ECO:0008006" key="3">
    <source>
        <dbReference type="Google" id="ProtNLM"/>
    </source>
</evidence>
<dbReference type="Proteomes" id="UP001589734">
    <property type="component" value="Unassembled WGS sequence"/>
</dbReference>
<dbReference type="RefSeq" id="WP_379682253.1">
    <property type="nucleotide sequence ID" value="NZ_JBHLYW010000009.1"/>
</dbReference>
<dbReference type="EMBL" id="JBHLYW010000009">
    <property type="protein sequence ID" value="MFC0078211.1"/>
    <property type="molecule type" value="Genomic_DNA"/>
</dbReference>
<evidence type="ECO:0000313" key="1">
    <source>
        <dbReference type="EMBL" id="MFC0078211.1"/>
    </source>
</evidence>
<keyword evidence="2" id="KW-1185">Reference proteome</keyword>
<accession>A0ABV6BRZ8</accession>
<name>A0ABV6BRZ8_9FLAO</name>
<protein>
    <recommendedName>
        <fullName evidence="3">Thymidylate kinase</fullName>
    </recommendedName>
</protein>
<gene>
    <name evidence="1" type="ORF">ACFFLS_14260</name>
</gene>
<evidence type="ECO:0000313" key="2">
    <source>
        <dbReference type="Proteomes" id="UP001589734"/>
    </source>
</evidence>
<dbReference type="InterPro" id="IPR027417">
    <property type="entry name" value="P-loop_NTPase"/>
</dbReference>
<dbReference type="Gene3D" id="3.40.50.300">
    <property type="entry name" value="P-loop containing nucleotide triphosphate hydrolases"/>
    <property type="match status" value="2"/>
</dbReference>
<comment type="caution">
    <text evidence="1">The sequence shown here is derived from an EMBL/GenBank/DDBJ whole genome shotgun (WGS) entry which is preliminary data.</text>
</comment>
<sequence>MIRTILITGLDGCGKSTLFLKLKSDRPEHAVLVNLPHIDEDALPAGGALKKQAGLLNQMSSEADENGWADLKALALFGSMMLYEKLVCEIITPRTRIVICERHPLIDTLVYAKFYAQRITPEYFNRKRLDHYNNAYGELLAFIAELLPIENKADPVMGIFNFIRNFFKDTTVPDENIKALFKATLPNKVFFLKADPEILFERIASRNVSEPHEKLEVLELFDNAYDALFENISQSYRISVEYIDASHFKNLDRFYARLKNEITNLH</sequence>
<organism evidence="1 2">
    <name type="scientific">Flavobacterium procerum</name>
    <dbReference type="NCBI Taxonomy" id="1455569"/>
    <lineage>
        <taxon>Bacteria</taxon>
        <taxon>Pseudomonadati</taxon>
        <taxon>Bacteroidota</taxon>
        <taxon>Flavobacteriia</taxon>
        <taxon>Flavobacteriales</taxon>
        <taxon>Flavobacteriaceae</taxon>
        <taxon>Flavobacterium</taxon>
    </lineage>
</organism>
<proteinExistence type="predicted"/>
<dbReference type="SUPFAM" id="SSF52540">
    <property type="entry name" value="P-loop containing nucleoside triphosphate hydrolases"/>
    <property type="match status" value="1"/>
</dbReference>